<feature type="transmembrane region" description="Helical" evidence="8">
    <location>
        <begin position="251"/>
        <end position="270"/>
    </location>
</feature>
<evidence type="ECO:0000256" key="2">
    <source>
        <dbReference type="ARBA" id="ARBA00008335"/>
    </source>
</evidence>
<dbReference type="GO" id="GO:0005886">
    <property type="term" value="C:plasma membrane"/>
    <property type="evidence" value="ECO:0007669"/>
    <property type="project" value="UniProtKB-SubCell"/>
</dbReference>
<evidence type="ECO:0000259" key="9">
    <source>
        <dbReference type="PROSITE" id="PS50850"/>
    </source>
</evidence>
<accession>A0AAJ5BHM6</accession>
<evidence type="ECO:0000256" key="1">
    <source>
        <dbReference type="ARBA" id="ARBA00004651"/>
    </source>
</evidence>
<dbReference type="InterPro" id="IPR011701">
    <property type="entry name" value="MFS"/>
</dbReference>
<evidence type="ECO:0000313" key="10">
    <source>
        <dbReference type="EMBL" id="SFD03400.1"/>
    </source>
</evidence>
<evidence type="ECO:0000256" key="5">
    <source>
        <dbReference type="ARBA" id="ARBA00022692"/>
    </source>
</evidence>
<dbReference type="SUPFAM" id="SSF103473">
    <property type="entry name" value="MFS general substrate transporter"/>
    <property type="match status" value="1"/>
</dbReference>
<sequence>MIRLSRDLCSLCFFPIAALCIVTQLYLLLPVTLLLSRIMGVNEQQIGLLTSAFILFYAVGMLIWGPISDRFGRKRIMLITMVVLTSLTFAIALNDHFLSVLIMRAFQGFFAAAFPPVALAWMSENLQIRNKLRGIALMSSAFLLSGIIGQWFGEATIIDGLFWPMLILGICYGLSFLAISLLKDRHTISQHTGVLTIISSVLPTLFSHALRKAYAASFFILASLVSFYIYLTQEPAFATSLATINLDPAGLRLMAIPCMLMPLLVTRFITKYGPERTIAYALIAAGISLFGQYLFALIPIWFVVVFHLIFVAAISTAIPGVIGLISQRSLPEVRGLAVSLYTFILFFGVSLGNSLSLQYGGEIMVPVLSFTLTGLGLWIYGMTAKKSISVSLLALFSLVMYSVSPVKANGLSKVEVMMMNVDSYKQRLALSELDYQILFTIDGLMDKQPITLSRYQPQTSDSIRYGYAQVSFVLDTEGRLKGFARMSPQLAVGQQVSKENAETIARDFLAEYAADLLPVMDVQWVAPHDEVVLDTDGKKITLTGMKVKSRNRDNGLYFWVIVAPDSSVMVFERDINWDFIRAGRQTEKWLHDSWLKKQKW</sequence>
<dbReference type="Pfam" id="PF07690">
    <property type="entry name" value="MFS_1"/>
    <property type="match status" value="1"/>
</dbReference>
<dbReference type="PANTHER" id="PTHR43271">
    <property type="entry name" value="BLL2771 PROTEIN"/>
    <property type="match status" value="1"/>
</dbReference>
<dbReference type="PROSITE" id="PS50850">
    <property type="entry name" value="MFS"/>
    <property type="match status" value="1"/>
</dbReference>
<evidence type="ECO:0000256" key="6">
    <source>
        <dbReference type="ARBA" id="ARBA00022989"/>
    </source>
</evidence>
<dbReference type="AlphaFoldDB" id="A0AAJ5BHM6"/>
<dbReference type="InterPro" id="IPR020846">
    <property type="entry name" value="MFS_dom"/>
</dbReference>
<feature type="transmembrane region" description="Helical" evidence="8">
    <location>
        <begin position="46"/>
        <end position="64"/>
    </location>
</feature>
<feature type="transmembrane region" description="Helical" evidence="8">
    <location>
        <begin position="213"/>
        <end position="231"/>
    </location>
</feature>
<feature type="transmembrane region" description="Helical" evidence="8">
    <location>
        <begin position="363"/>
        <end position="380"/>
    </location>
</feature>
<dbReference type="GO" id="GO:0022857">
    <property type="term" value="F:transmembrane transporter activity"/>
    <property type="evidence" value="ECO:0007669"/>
    <property type="project" value="InterPro"/>
</dbReference>
<evidence type="ECO:0000256" key="8">
    <source>
        <dbReference type="SAM" id="Phobius"/>
    </source>
</evidence>
<feature type="transmembrane region" description="Helical" evidence="8">
    <location>
        <begin position="387"/>
        <end position="404"/>
    </location>
</feature>
<evidence type="ECO:0000256" key="7">
    <source>
        <dbReference type="ARBA" id="ARBA00023136"/>
    </source>
</evidence>
<evidence type="ECO:0000256" key="3">
    <source>
        <dbReference type="ARBA" id="ARBA00022448"/>
    </source>
</evidence>
<keyword evidence="6 8" id="KW-1133">Transmembrane helix</keyword>
<feature type="domain" description="Major facilitator superfamily (MFS) profile" evidence="9">
    <location>
        <begin position="1"/>
        <end position="409"/>
    </location>
</feature>
<name>A0AAJ5BHM6_9GAMM</name>
<protein>
    <submittedName>
        <fullName evidence="10">Predicted arabinose efflux permease, MFS family</fullName>
    </submittedName>
</protein>
<keyword evidence="4" id="KW-1003">Cell membrane</keyword>
<dbReference type="PANTHER" id="PTHR43271:SF2">
    <property type="entry name" value="BLL2771 PROTEIN"/>
    <property type="match status" value="1"/>
</dbReference>
<reference evidence="10 11" key="1">
    <citation type="submission" date="2016-10" db="EMBL/GenBank/DDBJ databases">
        <authorList>
            <person name="Varghese N."/>
            <person name="Submissions S."/>
        </authorList>
    </citation>
    <scope>NUCLEOTIDE SEQUENCE [LARGE SCALE GENOMIC DNA]</scope>
    <source>
        <strain evidence="10 11">DSM 5563</strain>
    </source>
</reference>
<keyword evidence="7 8" id="KW-0472">Membrane</keyword>
<feature type="transmembrane region" description="Helical" evidence="8">
    <location>
        <begin position="301"/>
        <end position="324"/>
    </location>
</feature>
<feature type="transmembrane region" description="Helical" evidence="8">
    <location>
        <begin position="12"/>
        <end position="34"/>
    </location>
</feature>
<gene>
    <name evidence="10" type="ORF">SAMN02745723_10713</name>
</gene>
<feature type="transmembrane region" description="Helical" evidence="8">
    <location>
        <begin position="134"/>
        <end position="153"/>
    </location>
</feature>
<feature type="transmembrane region" description="Helical" evidence="8">
    <location>
        <begin position="76"/>
        <end position="93"/>
    </location>
</feature>
<dbReference type="Proteomes" id="UP000226420">
    <property type="component" value="Unassembled WGS sequence"/>
</dbReference>
<comment type="subcellular location">
    <subcellularLocation>
        <location evidence="1">Cell membrane</location>
        <topology evidence="1">Multi-pass membrane protein</topology>
    </subcellularLocation>
</comment>
<evidence type="ECO:0000256" key="4">
    <source>
        <dbReference type="ARBA" id="ARBA00022475"/>
    </source>
</evidence>
<dbReference type="EMBL" id="FOLW01000007">
    <property type="protein sequence ID" value="SFD03400.1"/>
    <property type="molecule type" value="Genomic_DNA"/>
</dbReference>
<comment type="similarity">
    <text evidence="2">Belongs to the major facilitator superfamily.</text>
</comment>
<feature type="transmembrane region" description="Helical" evidence="8">
    <location>
        <begin position="105"/>
        <end position="122"/>
    </location>
</feature>
<dbReference type="InterPro" id="IPR036259">
    <property type="entry name" value="MFS_trans_sf"/>
</dbReference>
<feature type="transmembrane region" description="Helical" evidence="8">
    <location>
        <begin position="277"/>
        <end position="295"/>
    </location>
</feature>
<dbReference type="Gene3D" id="1.20.1250.20">
    <property type="entry name" value="MFS general substrate transporter like domains"/>
    <property type="match status" value="1"/>
</dbReference>
<keyword evidence="3" id="KW-0813">Transport</keyword>
<keyword evidence="5 8" id="KW-0812">Transmembrane</keyword>
<feature type="transmembrane region" description="Helical" evidence="8">
    <location>
        <begin position="336"/>
        <end position="357"/>
    </location>
</feature>
<feature type="transmembrane region" description="Helical" evidence="8">
    <location>
        <begin position="165"/>
        <end position="182"/>
    </location>
</feature>
<dbReference type="RefSeq" id="WP_083399681.1">
    <property type="nucleotide sequence ID" value="NZ_FOLW01000007.1"/>
</dbReference>
<proteinExistence type="inferred from homology"/>
<comment type="caution">
    <text evidence="10">The sequence shown here is derived from an EMBL/GenBank/DDBJ whole genome shotgun (WGS) entry which is preliminary data.</text>
</comment>
<organism evidence="10 11">
    <name type="scientific">Pragia fontium DSM 5563 = ATCC 49100</name>
    <dbReference type="NCBI Taxonomy" id="1122977"/>
    <lineage>
        <taxon>Bacteria</taxon>
        <taxon>Pseudomonadati</taxon>
        <taxon>Pseudomonadota</taxon>
        <taxon>Gammaproteobacteria</taxon>
        <taxon>Enterobacterales</taxon>
        <taxon>Budviciaceae</taxon>
        <taxon>Pragia</taxon>
    </lineage>
</organism>
<evidence type="ECO:0000313" key="11">
    <source>
        <dbReference type="Proteomes" id="UP000226420"/>
    </source>
</evidence>